<dbReference type="Proteomes" id="UP000006873">
    <property type="component" value="Chromosome"/>
</dbReference>
<accession>E3GHL8</accession>
<dbReference type="EMBL" id="CP002273">
    <property type="protein sequence ID" value="ADO35176.1"/>
    <property type="molecule type" value="Genomic_DNA"/>
</dbReference>
<reference evidence="1 2" key="2">
    <citation type="journal article" date="2011" name="J. Bacteriol.">
        <title>Complete genome sequence of a carbon monoxide-utilizing acetogen, Eubacterium limosum KIST612.</title>
        <authorList>
            <person name="Roh H."/>
            <person name="Ko H.J."/>
            <person name="Kim D."/>
            <person name="Choi D.G."/>
            <person name="Park S."/>
            <person name="Kim S."/>
            <person name="Chang I.S."/>
            <person name="Choi I.G."/>
        </authorList>
    </citation>
    <scope>NUCLEOTIDE SEQUENCE [LARGE SCALE GENOMIC DNA]</scope>
    <source>
        <strain evidence="1 2">KIST612</strain>
    </source>
</reference>
<gene>
    <name evidence="1" type="ordered locus">ELI_0151</name>
</gene>
<protein>
    <submittedName>
        <fullName evidence="1">Uncharacterized protein</fullName>
    </submittedName>
</protein>
<dbReference type="KEGG" id="elm:ELI_0151"/>
<organism evidence="1 2">
    <name type="scientific">Eubacterium callanderi</name>
    <dbReference type="NCBI Taxonomy" id="53442"/>
    <lineage>
        <taxon>Bacteria</taxon>
        <taxon>Bacillati</taxon>
        <taxon>Bacillota</taxon>
        <taxon>Clostridia</taxon>
        <taxon>Eubacteriales</taxon>
        <taxon>Eubacteriaceae</taxon>
        <taxon>Eubacterium</taxon>
    </lineage>
</organism>
<evidence type="ECO:0000313" key="2">
    <source>
        <dbReference type="Proteomes" id="UP000006873"/>
    </source>
</evidence>
<keyword evidence="2" id="KW-1185">Reference proteome</keyword>
<dbReference type="AlphaFoldDB" id="E3GHL8"/>
<reference key="1">
    <citation type="submission" date="2010-09" db="EMBL/GenBank/DDBJ databases">
        <authorList>
            <person name="Roh H."/>
            <person name="Ko H.-J."/>
            <person name="Kim D."/>
            <person name="Choi D.G."/>
            <person name="Park S."/>
            <person name="Kim S."/>
            <person name="Kim K.H."/>
            <person name="Chang I.S."/>
            <person name="Choi I.-G."/>
        </authorList>
    </citation>
    <scope>NUCLEOTIDE SEQUENCE</scope>
    <source>
        <strain>KIST612</strain>
    </source>
</reference>
<dbReference type="HOGENOM" id="CLU_3135773_0_0_9"/>
<evidence type="ECO:0000313" key="1">
    <source>
        <dbReference type="EMBL" id="ADO35176.1"/>
    </source>
</evidence>
<proteinExistence type="predicted"/>
<name>E3GHL8_9FIRM</name>
<sequence>MINVNGYKRKFHVFFYPPGQMPSFSGIFQCQLLALALPVNFLYLKEPPH</sequence>